<dbReference type="InterPro" id="IPR033913">
    <property type="entry name" value="MTH1175_dom"/>
</dbReference>
<accession>C9RD87</accession>
<dbReference type="Gene3D" id="3.30.420.130">
    <property type="entry name" value="Dinitrogenase iron-molybdenum cofactor biosynthesis domain"/>
    <property type="match status" value="1"/>
</dbReference>
<reference evidence="3 4" key="1">
    <citation type="submission" date="2009-10" db="EMBL/GenBank/DDBJ databases">
        <title>Complete sequence of chromosome of Ammonifex degensii KC4.</title>
        <authorList>
            <consortium name="US DOE Joint Genome Institute"/>
            <person name="Kerfeld C."/>
            <person name="Goodner B."/>
            <person name="Huber H."/>
            <person name="Stetter K."/>
            <person name="Lucas S."/>
            <person name="Copeland A."/>
            <person name="Lapidus A."/>
            <person name="Glavina del Rio T."/>
            <person name="Dalin E."/>
            <person name="Tice H."/>
            <person name="Bruce D."/>
            <person name="Goodwin L."/>
            <person name="Pitluck S."/>
            <person name="Saunders E."/>
            <person name="Brettin T."/>
            <person name="Detter J.C."/>
            <person name="Han C."/>
            <person name="Larimer F."/>
            <person name="Land M."/>
            <person name="Hauser L."/>
            <person name="Kyrpides N."/>
            <person name="Ovchinnikova G."/>
            <person name="Richardson P."/>
        </authorList>
    </citation>
    <scope>NUCLEOTIDE SEQUENCE [LARGE SCALE GENOMIC DNA]</scope>
    <source>
        <strain evidence="4">DSM 10501 / KC4</strain>
    </source>
</reference>
<dbReference type="SUPFAM" id="SSF53146">
    <property type="entry name" value="Nitrogenase accessory factor-like"/>
    <property type="match status" value="1"/>
</dbReference>
<organism evidence="3 4">
    <name type="scientific">Ammonifex degensii (strain DSM 10501 / KC4)</name>
    <dbReference type="NCBI Taxonomy" id="429009"/>
    <lineage>
        <taxon>Bacteria</taxon>
        <taxon>Bacillati</taxon>
        <taxon>Bacillota</taxon>
        <taxon>Clostridia</taxon>
        <taxon>Thermoanaerobacterales</taxon>
        <taxon>Thermoanaerobacteraceae</taxon>
        <taxon>Ammonifex</taxon>
    </lineage>
</organism>
<feature type="compositionally biased region" description="Gly residues" evidence="1">
    <location>
        <begin position="116"/>
        <end position="127"/>
    </location>
</feature>
<dbReference type="Proteomes" id="UP000002620">
    <property type="component" value="Chromosome"/>
</dbReference>
<dbReference type="InterPro" id="IPR003731">
    <property type="entry name" value="Di-Nase_FeMo-co_biosynth"/>
</dbReference>
<dbReference type="KEGG" id="adg:Adeg_1088"/>
<feature type="region of interest" description="Disordered" evidence="1">
    <location>
        <begin position="108"/>
        <end position="127"/>
    </location>
</feature>
<protein>
    <submittedName>
        <fullName evidence="3">Dinitrogenase iron-molybdenum cofactor biosynthesis protein</fullName>
    </submittedName>
</protein>
<dbReference type="STRING" id="429009.Adeg_1088"/>
<sequence>MKVLLAVEGERVAAHFGHAPSFLIAEIEDGRVKHRELVPNPGHRPGFLPAYFSQMGITHVIAGGMGPRAQELFQAHGITTILGVQGSVEEVLRAFCDNRLVPGPSLCDHGQEGTHGSCGGRCGGHSS</sequence>
<dbReference type="eggNOG" id="COG1433">
    <property type="taxonomic scope" value="Bacteria"/>
</dbReference>
<evidence type="ECO:0000313" key="3">
    <source>
        <dbReference type="EMBL" id="ACX52214.1"/>
    </source>
</evidence>
<name>C9RD87_AMMDK</name>
<evidence type="ECO:0000259" key="2">
    <source>
        <dbReference type="Pfam" id="PF02579"/>
    </source>
</evidence>
<dbReference type="EMBL" id="CP001785">
    <property type="protein sequence ID" value="ACX52214.1"/>
    <property type="molecule type" value="Genomic_DNA"/>
</dbReference>
<proteinExistence type="predicted"/>
<feature type="domain" description="Dinitrogenase iron-molybdenum cofactor biosynthesis" evidence="2">
    <location>
        <begin position="9"/>
        <end position="95"/>
    </location>
</feature>
<evidence type="ECO:0000256" key="1">
    <source>
        <dbReference type="SAM" id="MobiDB-lite"/>
    </source>
</evidence>
<dbReference type="CDD" id="cd00851">
    <property type="entry name" value="MTH1175"/>
    <property type="match status" value="1"/>
</dbReference>
<dbReference type="HOGENOM" id="CLU_104194_2_0_9"/>
<dbReference type="PANTHER" id="PTHR42983">
    <property type="entry name" value="DINITROGENASE IRON-MOLYBDENUM COFACTOR PROTEIN-RELATED"/>
    <property type="match status" value="1"/>
</dbReference>
<dbReference type="Pfam" id="PF02579">
    <property type="entry name" value="Nitro_FeMo-Co"/>
    <property type="match status" value="1"/>
</dbReference>
<evidence type="ECO:0000313" key="4">
    <source>
        <dbReference type="Proteomes" id="UP000002620"/>
    </source>
</evidence>
<dbReference type="AlphaFoldDB" id="C9RD87"/>
<gene>
    <name evidence="3" type="ordered locus">Adeg_1088</name>
</gene>
<dbReference type="InterPro" id="IPR036105">
    <property type="entry name" value="DiNase_FeMo-co_biosyn_sf"/>
</dbReference>
<keyword evidence="4" id="KW-1185">Reference proteome</keyword>
<dbReference type="PANTHER" id="PTHR42983:SF1">
    <property type="entry name" value="IRON-MOLYBDENUM PROTEIN"/>
    <property type="match status" value="1"/>
</dbReference>